<evidence type="ECO:0000313" key="1">
    <source>
        <dbReference type="EMBL" id="OBY64578.1"/>
    </source>
</evidence>
<dbReference type="KEGG" id="pob:LPB03_03110"/>
<evidence type="ECO:0008006" key="3">
    <source>
        <dbReference type="Google" id="ProtNLM"/>
    </source>
</evidence>
<dbReference type="RefSeq" id="WP_065319325.1">
    <property type="nucleotide sequence ID" value="NZ_CP017477.1"/>
</dbReference>
<dbReference type="STRING" id="1774273.LPB03_03110"/>
<proteinExistence type="predicted"/>
<accession>A0A1B8TY79</accession>
<name>A0A1B8TY79_9FLAO</name>
<dbReference type="Proteomes" id="UP000092584">
    <property type="component" value="Unassembled WGS sequence"/>
</dbReference>
<dbReference type="EMBL" id="LSFM01000022">
    <property type="protein sequence ID" value="OBY64578.1"/>
    <property type="molecule type" value="Genomic_DNA"/>
</dbReference>
<dbReference type="PROSITE" id="PS51257">
    <property type="entry name" value="PROKAR_LIPOPROTEIN"/>
    <property type="match status" value="1"/>
</dbReference>
<reference evidence="2" key="1">
    <citation type="submission" date="2016-02" db="EMBL/GenBank/DDBJ databases">
        <authorList>
            <person name="Shin S.-K."/>
            <person name="Yi H."/>
            <person name="Kim E."/>
        </authorList>
    </citation>
    <scope>NUCLEOTIDE SEQUENCE [LARGE SCALE GENOMIC DNA]</scope>
    <source>
        <strain evidence="2">LPB0003</strain>
    </source>
</reference>
<evidence type="ECO:0000313" key="2">
    <source>
        <dbReference type="Proteomes" id="UP000092584"/>
    </source>
</evidence>
<dbReference type="AlphaFoldDB" id="A0A1B8TY79"/>
<keyword evidence="2" id="KW-1185">Reference proteome</keyword>
<dbReference type="OrthoDB" id="641734at2"/>
<sequence length="275" mass="32558">MKTNIVVFILCILFYSCKTKEQTATETEIIVIGTQHKPVPNFNPEILFNILENVKPDLILLELDSIKFTSDFRLKEVRENELIAAEKYRLKYPKTKLRPFEFEGRNQYRIDHGMRPTDGLTLRFVDSLYKADLLTSSEAEIFKAYQDALDPLIDIAAQDPKEWNNTIGDSLCEHRQFYQYKMIPKITNSREEFAHKFITKPNGEKISYRDGYQLWANFWDLRNQTMAKNIMTISEKNKGKRIVVLCGFMHRYYILKELKRLTKNKNIVLKEYYNL</sequence>
<comment type="caution">
    <text evidence="1">The sequence shown here is derived from an EMBL/GenBank/DDBJ whole genome shotgun (WGS) entry which is preliminary data.</text>
</comment>
<protein>
    <recommendedName>
        <fullName evidence="3">Haem-binding uptake Tiki superfamily ChaN domain-containing protein</fullName>
    </recommendedName>
</protein>
<gene>
    <name evidence="1" type="ORF">LPB3_09385</name>
</gene>
<organism evidence="1 2">
    <name type="scientific">Polaribacter vadi</name>
    <dbReference type="NCBI Taxonomy" id="1774273"/>
    <lineage>
        <taxon>Bacteria</taxon>
        <taxon>Pseudomonadati</taxon>
        <taxon>Bacteroidota</taxon>
        <taxon>Flavobacteriia</taxon>
        <taxon>Flavobacteriales</taxon>
        <taxon>Flavobacteriaceae</taxon>
    </lineage>
</organism>